<evidence type="ECO:0000256" key="14">
    <source>
        <dbReference type="ARBA" id="ARBA00023268"/>
    </source>
</evidence>
<keyword evidence="12" id="KW-0573">Peptidoglycan synthesis</keyword>
<dbReference type="Pfam" id="PF00905">
    <property type="entry name" value="Transpeptidase"/>
    <property type="match status" value="1"/>
</dbReference>
<dbReference type="Gene3D" id="1.10.3810.10">
    <property type="entry name" value="Biosynthetic peptidoglycan transglycosylase-like"/>
    <property type="match status" value="1"/>
</dbReference>
<keyword evidence="22" id="KW-1185">Reference proteome</keyword>
<evidence type="ECO:0000256" key="11">
    <source>
        <dbReference type="ARBA" id="ARBA00022960"/>
    </source>
</evidence>
<comment type="caution">
    <text evidence="21">The sequence shown here is derived from an EMBL/GenBank/DDBJ whole genome shotgun (WGS) entry which is preliminary data.</text>
</comment>
<dbReference type="Proteomes" id="UP001484239">
    <property type="component" value="Unassembled WGS sequence"/>
</dbReference>
<keyword evidence="15" id="KW-0961">Cell wall biogenesis/degradation</keyword>
<evidence type="ECO:0000256" key="1">
    <source>
        <dbReference type="ARBA" id="ARBA00004236"/>
    </source>
</evidence>
<keyword evidence="10" id="KW-0378">Hydrolase</keyword>
<feature type="transmembrane region" description="Helical" evidence="18">
    <location>
        <begin position="21"/>
        <end position="48"/>
    </location>
</feature>
<evidence type="ECO:0000259" key="20">
    <source>
        <dbReference type="Pfam" id="PF00912"/>
    </source>
</evidence>
<evidence type="ECO:0000256" key="2">
    <source>
        <dbReference type="ARBA" id="ARBA00004752"/>
    </source>
</evidence>
<evidence type="ECO:0000256" key="7">
    <source>
        <dbReference type="ARBA" id="ARBA00022670"/>
    </source>
</evidence>
<evidence type="ECO:0000256" key="5">
    <source>
        <dbReference type="ARBA" id="ARBA00022475"/>
    </source>
</evidence>
<evidence type="ECO:0000256" key="15">
    <source>
        <dbReference type="ARBA" id="ARBA00023316"/>
    </source>
</evidence>
<dbReference type="RefSeq" id="WP_405276571.1">
    <property type="nucleotide sequence ID" value="NZ_JBBHLI010000009.1"/>
</dbReference>
<keyword evidence="11" id="KW-0133">Cell shape</keyword>
<evidence type="ECO:0000313" key="22">
    <source>
        <dbReference type="Proteomes" id="UP001484239"/>
    </source>
</evidence>
<dbReference type="SUPFAM" id="SSF56601">
    <property type="entry name" value="beta-lactamase/transpeptidase-like"/>
    <property type="match status" value="1"/>
</dbReference>
<dbReference type="Pfam" id="PF00912">
    <property type="entry name" value="Transgly"/>
    <property type="match status" value="1"/>
</dbReference>
<dbReference type="InterPro" id="IPR001264">
    <property type="entry name" value="Glyco_trans_51"/>
</dbReference>
<comment type="similarity">
    <text evidence="4">In the N-terminal section; belongs to the glycosyltransferase 51 family.</text>
</comment>
<gene>
    <name evidence="21" type="ORF">WI372_14410</name>
</gene>
<name>A0ABU9EBS6_9BACT</name>
<keyword evidence="9" id="KW-0808">Transferase</keyword>
<evidence type="ECO:0000256" key="12">
    <source>
        <dbReference type="ARBA" id="ARBA00022984"/>
    </source>
</evidence>
<keyword evidence="8" id="KW-0328">Glycosyltransferase</keyword>
<keyword evidence="7" id="KW-0645">Protease</keyword>
<comment type="subcellular location">
    <subcellularLocation>
        <location evidence="1">Cell membrane</location>
    </subcellularLocation>
</comment>
<evidence type="ECO:0000259" key="19">
    <source>
        <dbReference type="Pfam" id="PF00905"/>
    </source>
</evidence>
<protein>
    <submittedName>
        <fullName evidence="21">PBP1A family penicillin-binding protein</fullName>
    </submittedName>
</protein>
<dbReference type="InterPro" id="IPR036950">
    <property type="entry name" value="PBP_transglycosylase"/>
</dbReference>
<dbReference type="NCBIfam" id="TIGR02074">
    <property type="entry name" value="PBP_1a_fam"/>
    <property type="match status" value="1"/>
</dbReference>
<dbReference type="InterPro" id="IPR012338">
    <property type="entry name" value="Beta-lactam/transpept-like"/>
</dbReference>
<evidence type="ECO:0000313" key="21">
    <source>
        <dbReference type="EMBL" id="MEK9502182.1"/>
    </source>
</evidence>
<feature type="domain" description="Penicillin-binding protein transpeptidase" evidence="19">
    <location>
        <begin position="364"/>
        <end position="640"/>
    </location>
</feature>
<comment type="pathway">
    <text evidence="2">Cell wall biogenesis; peptidoglycan biosynthesis.</text>
</comment>
<comment type="similarity">
    <text evidence="3">In the C-terminal section; belongs to the transpeptidase family.</text>
</comment>
<dbReference type="EMBL" id="JBBHLI010000009">
    <property type="protein sequence ID" value="MEK9502182.1"/>
    <property type="molecule type" value="Genomic_DNA"/>
</dbReference>
<organism evidence="21 22">
    <name type="scientific">Gaopeijia maritima</name>
    <dbReference type="NCBI Taxonomy" id="3119007"/>
    <lineage>
        <taxon>Bacteria</taxon>
        <taxon>Pseudomonadati</taxon>
        <taxon>Gemmatimonadota</taxon>
        <taxon>Longimicrobiia</taxon>
        <taxon>Gaopeijiales</taxon>
        <taxon>Gaopeijiaceae</taxon>
        <taxon>Gaopeijia</taxon>
    </lineage>
</organism>
<dbReference type="PANTHER" id="PTHR32282">
    <property type="entry name" value="BINDING PROTEIN TRANSPEPTIDASE, PUTATIVE-RELATED"/>
    <property type="match status" value="1"/>
</dbReference>
<feature type="domain" description="Glycosyl transferase family 51" evidence="20">
    <location>
        <begin position="77"/>
        <end position="252"/>
    </location>
</feature>
<evidence type="ECO:0000256" key="18">
    <source>
        <dbReference type="SAM" id="Phobius"/>
    </source>
</evidence>
<dbReference type="Gene3D" id="3.40.710.10">
    <property type="entry name" value="DD-peptidase/beta-lactamase superfamily"/>
    <property type="match status" value="1"/>
</dbReference>
<evidence type="ECO:0000256" key="17">
    <source>
        <dbReference type="ARBA" id="ARBA00049902"/>
    </source>
</evidence>
<keyword evidence="5" id="KW-1003">Cell membrane</keyword>
<dbReference type="PANTHER" id="PTHR32282:SF11">
    <property type="entry name" value="PENICILLIN-BINDING PROTEIN 1B"/>
    <property type="match status" value="1"/>
</dbReference>
<comment type="catalytic activity">
    <reaction evidence="17">
        <text>[GlcNAc-(1-&gt;4)-Mur2Ac(oyl-L-Ala-gamma-D-Glu-L-Lys-D-Ala-D-Ala)](n)-di-trans,octa-cis-undecaprenyl diphosphate + beta-D-GlcNAc-(1-&gt;4)-Mur2Ac(oyl-L-Ala-gamma-D-Glu-L-Lys-D-Ala-D-Ala)-di-trans,octa-cis-undecaprenyl diphosphate = [GlcNAc-(1-&gt;4)-Mur2Ac(oyl-L-Ala-gamma-D-Glu-L-Lys-D-Ala-D-Ala)](n+1)-di-trans,octa-cis-undecaprenyl diphosphate + di-trans,octa-cis-undecaprenyl diphosphate + H(+)</text>
        <dbReference type="Rhea" id="RHEA:23708"/>
        <dbReference type="Rhea" id="RHEA-COMP:9602"/>
        <dbReference type="Rhea" id="RHEA-COMP:9603"/>
        <dbReference type="ChEBI" id="CHEBI:15378"/>
        <dbReference type="ChEBI" id="CHEBI:58405"/>
        <dbReference type="ChEBI" id="CHEBI:60033"/>
        <dbReference type="ChEBI" id="CHEBI:78435"/>
        <dbReference type="EC" id="2.4.99.28"/>
    </reaction>
</comment>
<dbReference type="InterPro" id="IPR050396">
    <property type="entry name" value="Glycosyltr_51/Transpeptidase"/>
</dbReference>
<keyword evidence="14" id="KW-0511">Multifunctional enzyme</keyword>
<keyword evidence="6" id="KW-0121">Carboxypeptidase</keyword>
<comment type="catalytic activity">
    <reaction evidence="16">
        <text>Preferential cleavage: (Ac)2-L-Lys-D-Ala-|-D-Ala. Also transpeptidation of peptidyl-alanyl moieties that are N-acyl substituents of D-alanine.</text>
        <dbReference type="EC" id="3.4.16.4"/>
    </reaction>
</comment>
<accession>A0ABU9EBS6</accession>
<evidence type="ECO:0000256" key="3">
    <source>
        <dbReference type="ARBA" id="ARBA00007090"/>
    </source>
</evidence>
<keyword evidence="18" id="KW-1133">Transmembrane helix</keyword>
<reference evidence="21 22" key="1">
    <citation type="submission" date="2024-02" db="EMBL/GenBank/DDBJ databases">
        <title>A novel Gemmatimonadota bacterium.</title>
        <authorList>
            <person name="Du Z.-J."/>
            <person name="Ye Y.-Q."/>
        </authorList>
    </citation>
    <scope>NUCLEOTIDE SEQUENCE [LARGE SCALE GENOMIC DNA]</scope>
    <source>
        <strain evidence="21 22">DH-20</strain>
    </source>
</reference>
<evidence type="ECO:0000256" key="10">
    <source>
        <dbReference type="ARBA" id="ARBA00022801"/>
    </source>
</evidence>
<proteinExistence type="inferred from homology"/>
<evidence type="ECO:0000256" key="16">
    <source>
        <dbReference type="ARBA" id="ARBA00034000"/>
    </source>
</evidence>
<dbReference type="InterPro" id="IPR023346">
    <property type="entry name" value="Lysozyme-like_dom_sf"/>
</dbReference>
<dbReference type="InterPro" id="IPR001460">
    <property type="entry name" value="PCN-bd_Tpept"/>
</dbReference>
<keyword evidence="13 18" id="KW-0472">Membrane</keyword>
<dbReference type="SUPFAM" id="SSF53955">
    <property type="entry name" value="Lysozyme-like"/>
    <property type="match status" value="1"/>
</dbReference>
<evidence type="ECO:0000256" key="9">
    <source>
        <dbReference type="ARBA" id="ARBA00022679"/>
    </source>
</evidence>
<evidence type="ECO:0000256" key="8">
    <source>
        <dbReference type="ARBA" id="ARBA00022676"/>
    </source>
</evidence>
<sequence>MASRSSSSLRARLGRLAAPLLEARILVPVVLGLLFVGFAGAGLAVGAWQNVCATCPSVAQIRTWEPEQTSKLLAADGRLISELGMQRRTPVAIEDLPPYVPQAVVSIEDHRFYRHNGFDIWGFSRAATGQLMGQYRGGGSTITQQLARNMFLERVGNERRYTRKLRELQVAFELERSYEKDQILEAYINEIYMGRGYGFQSASRAYFGKNVTEVDVAEAALLAAILNRPTFYDPFRNPEAALFRRNLVLSAMAEHGYLEPEEAERWKQAPLPVEDHSSESIHGIAPYFEEWVRQILDSRFGDEVYRGGLRVYTTLDLDVQRAAVEAMNWGWERIEAVPGYRHPKYAAFDTVASFEGGETPYLQGMMVVVEPSTGQVKALIGGRDFEHSKFDRARLARRQAGSSFKPFVYVSALSSGLPASHIVSDQPVVYSQVSGEDWRPSNFDGEFRGPMTIREALRSSINMVAIKLGWEEVGIETVAQTARRMGITTEIERFPSTTIGAVEVRPLEMAEAYTAFANLGTKVRPFPILRVEDADGELLWEPQPERTQVLDSLPARLMVDMLQDAANRGTGINLRTVGNLPYEVPAAGKTGTTNDGTNTWFMGFTPNLTAGVWFGMDRPVPITYNATGGAYAAPVWGRFMRHVYYGMDSATDSTATAGTFDEGVVPIPAPWPMPVELTTREVDGRSGKLWSPWCSDAVDPATVDEDGPRPVMRRYTEYYIPGTEPTEMCDDSRRNMFRIPQGIGPVGRRGGGGGG</sequence>
<evidence type="ECO:0000256" key="4">
    <source>
        <dbReference type="ARBA" id="ARBA00007739"/>
    </source>
</evidence>
<evidence type="ECO:0000256" key="6">
    <source>
        <dbReference type="ARBA" id="ARBA00022645"/>
    </source>
</evidence>
<keyword evidence="18" id="KW-0812">Transmembrane</keyword>
<evidence type="ECO:0000256" key="13">
    <source>
        <dbReference type="ARBA" id="ARBA00023136"/>
    </source>
</evidence>